<dbReference type="Proteomes" id="UP000002495">
    <property type="component" value="Chromosome"/>
</dbReference>
<dbReference type="HOGENOM" id="CLU_782498_0_0_7"/>
<evidence type="ECO:0000313" key="1">
    <source>
        <dbReference type="EMBL" id="AAP77823.1"/>
    </source>
</evidence>
<accession>Q7VGU4</accession>
<dbReference type="InterPro" id="IPR011330">
    <property type="entry name" value="Glyco_hydro/deAcase_b/a-brl"/>
</dbReference>
<dbReference type="SUPFAM" id="SSF88713">
    <property type="entry name" value="Glycoside hydrolase/deacetylase"/>
    <property type="match status" value="1"/>
</dbReference>
<protein>
    <recommendedName>
        <fullName evidence="3">Divergent polysaccharide deacetylase family protein</fullName>
    </recommendedName>
</protein>
<dbReference type="CDD" id="cd10936">
    <property type="entry name" value="CE4_DAC2"/>
    <property type="match status" value="1"/>
</dbReference>
<dbReference type="InterPro" id="IPR006837">
    <property type="entry name" value="Divergent_DAC"/>
</dbReference>
<dbReference type="PANTHER" id="PTHR30105">
    <property type="entry name" value="UNCHARACTERIZED YIBQ-RELATED"/>
    <property type="match status" value="1"/>
</dbReference>
<dbReference type="AlphaFoldDB" id="Q7VGU4"/>
<organism evidence="1 2">
    <name type="scientific">Helicobacter hepaticus (strain ATCC 51449 / 3B1)</name>
    <dbReference type="NCBI Taxonomy" id="235279"/>
    <lineage>
        <taxon>Bacteria</taxon>
        <taxon>Pseudomonadati</taxon>
        <taxon>Campylobacterota</taxon>
        <taxon>Epsilonproteobacteria</taxon>
        <taxon>Campylobacterales</taxon>
        <taxon>Helicobacteraceae</taxon>
        <taxon>Helicobacter</taxon>
    </lineage>
</organism>
<proteinExistence type="predicted"/>
<dbReference type="OrthoDB" id="9784811at2"/>
<dbReference type="GO" id="GO:0005975">
    <property type="term" value="P:carbohydrate metabolic process"/>
    <property type="evidence" value="ECO:0007669"/>
    <property type="project" value="InterPro"/>
</dbReference>
<dbReference type="PANTHER" id="PTHR30105:SF2">
    <property type="entry name" value="DIVERGENT POLYSACCHARIDE DEACETYLASE SUPERFAMILY"/>
    <property type="match status" value="1"/>
</dbReference>
<dbReference type="STRING" id="235279.HH_1226"/>
<sequence length="289" mass="32633">MQHPIIQGFNKAFSQLHSDNFINLDSKAHSLDIPPLKQQDSQFLNTPSMPQSAAKPKVLLIMDDLSTLAQIKHLEYLKLNITPSIFPKTKHNPSTPHLAELVLKNGKSFMIHLPLEAQHFIQKELEPIKVGASRESIKQDILAIKNDFPQLVYLNNHTGSKFTQSKADMTNLLSVFDELGLKFIDSVTTSYPASESIAREQKRLIMARDIFLDNQSDVAYTKAQLKSLIKKAQKKGYAIAICHPHSTTFRALAQMRDEINSTLELISPQELESYLSAHTNQYVRSPFTP</sequence>
<dbReference type="EMBL" id="AE017125">
    <property type="protein sequence ID" value="AAP77823.1"/>
    <property type="molecule type" value="Genomic_DNA"/>
</dbReference>
<gene>
    <name evidence="1" type="ordered locus">HH_1226</name>
</gene>
<dbReference type="eggNOG" id="COG2861">
    <property type="taxonomic scope" value="Bacteria"/>
</dbReference>
<dbReference type="KEGG" id="hhe:HH_1226"/>
<evidence type="ECO:0008006" key="3">
    <source>
        <dbReference type="Google" id="ProtNLM"/>
    </source>
</evidence>
<reference evidence="1 2" key="1">
    <citation type="journal article" date="2003" name="Proc. Natl. Acad. Sci. U.S.A.">
        <title>The complete genome sequence of the carcinogenic bacterium Helicobacter hepaticus.</title>
        <authorList>
            <person name="Suerbaum S."/>
            <person name="Josenhans C."/>
            <person name="Sterzenbach T."/>
            <person name="Drescher B."/>
            <person name="Brandt P."/>
            <person name="Bell M."/>
            <person name="Droege M."/>
            <person name="Fartmann B."/>
            <person name="Fischer H.-P."/>
            <person name="Ge Z."/>
            <person name="Hoerster A."/>
            <person name="Holland R."/>
            <person name="Klein K."/>
            <person name="Koenig J."/>
            <person name="Macko L."/>
            <person name="Mendz G.L."/>
            <person name="Nyakatura G."/>
            <person name="Schauer D.B."/>
            <person name="Shen Z."/>
            <person name="Weber J."/>
            <person name="Frosch M."/>
            <person name="Fox J.G."/>
        </authorList>
    </citation>
    <scope>NUCLEOTIDE SEQUENCE [LARGE SCALE GENOMIC DNA]</scope>
    <source>
        <strain evidence="2">ATCC 51449 / 3B1</strain>
    </source>
</reference>
<dbReference type="Pfam" id="PF04748">
    <property type="entry name" value="Polysacc_deac_2"/>
    <property type="match status" value="1"/>
</dbReference>
<evidence type="ECO:0000313" key="2">
    <source>
        <dbReference type="Proteomes" id="UP000002495"/>
    </source>
</evidence>
<name>Q7VGU4_HELHP</name>
<keyword evidence="2" id="KW-1185">Reference proteome</keyword>
<dbReference type="Gene3D" id="3.20.20.370">
    <property type="entry name" value="Glycoside hydrolase/deacetylase"/>
    <property type="match status" value="1"/>
</dbReference>